<dbReference type="EMBL" id="MCBS01008136">
    <property type="protein sequence ID" value="RKF90820.1"/>
    <property type="molecule type" value="Genomic_DNA"/>
</dbReference>
<organism evidence="2 3">
    <name type="scientific">Golovinomyces cichoracearum</name>
    <dbReference type="NCBI Taxonomy" id="62708"/>
    <lineage>
        <taxon>Eukaryota</taxon>
        <taxon>Fungi</taxon>
        <taxon>Dikarya</taxon>
        <taxon>Ascomycota</taxon>
        <taxon>Pezizomycotina</taxon>
        <taxon>Leotiomycetes</taxon>
        <taxon>Erysiphales</taxon>
        <taxon>Erysiphaceae</taxon>
        <taxon>Golovinomyces</taxon>
    </lineage>
</organism>
<name>A0A420JC74_9PEZI</name>
<dbReference type="Proteomes" id="UP000285326">
    <property type="component" value="Unassembled WGS sequence"/>
</dbReference>
<feature type="region of interest" description="Disordered" evidence="1">
    <location>
        <begin position="19"/>
        <end position="51"/>
    </location>
</feature>
<feature type="non-terminal residue" evidence="2">
    <location>
        <position position="144"/>
    </location>
</feature>
<feature type="compositionally biased region" description="Polar residues" evidence="1">
    <location>
        <begin position="96"/>
        <end position="122"/>
    </location>
</feature>
<dbReference type="AlphaFoldDB" id="A0A420JC74"/>
<sequence length="144" mass="15960">MPPCFWPWFSDSNITAEEKAKNSSSVPQPSIQTSQFEEETSEFSSAPKVPDLPSEIEKLNILESSLKENLTIQAPPTVPEILPDVWPQTLRETSGTITQDLQIVQPTNLTRSPGSSSQNNPDYDSCYESIISSQSKSKLGDRET</sequence>
<accession>A0A420JC74</accession>
<reference evidence="2 3" key="1">
    <citation type="journal article" date="2018" name="BMC Genomics">
        <title>Comparative genome analyses reveal sequence features reflecting distinct modes of host-adaptation between dicot and monocot powdery mildew.</title>
        <authorList>
            <person name="Wu Y."/>
            <person name="Ma X."/>
            <person name="Pan Z."/>
            <person name="Kale S.D."/>
            <person name="Song Y."/>
            <person name="King H."/>
            <person name="Zhang Q."/>
            <person name="Presley C."/>
            <person name="Deng X."/>
            <person name="Wei C.I."/>
            <person name="Xiao S."/>
        </authorList>
    </citation>
    <scope>NUCLEOTIDE SEQUENCE [LARGE SCALE GENOMIC DNA]</scope>
    <source>
        <strain evidence="2">UMSG1</strain>
    </source>
</reference>
<comment type="caution">
    <text evidence="2">The sequence shown here is derived from an EMBL/GenBank/DDBJ whole genome shotgun (WGS) entry which is preliminary data.</text>
</comment>
<evidence type="ECO:0000256" key="1">
    <source>
        <dbReference type="SAM" id="MobiDB-lite"/>
    </source>
</evidence>
<protein>
    <submittedName>
        <fullName evidence="2">Uncharacterized protein</fullName>
    </submittedName>
</protein>
<proteinExistence type="predicted"/>
<evidence type="ECO:0000313" key="3">
    <source>
        <dbReference type="Proteomes" id="UP000285326"/>
    </source>
</evidence>
<evidence type="ECO:0000313" key="2">
    <source>
        <dbReference type="EMBL" id="RKF90820.1"/>
    </source>
</evidence>
<feature type="region of interest" description="Disordered" evidence="1">
    <location>
        <begin position="96"/>
        <end position="144"/>
    </location>
</feature>
<feature type="compositionally biased region" description="Polar residues" evidence="1">
    <location>
        <begin position="22"/>
        <end position="31"/>
    </location>
</feature>
<gene>
    <name evidence="2" type="ORF">GcM1_081002</name>
</gene>